<dbReference type="EMBL" id="VNJK01000001">
    <property type="protein sequence ID" value="TVX93563.1"/>
    <property type="molecule type" value="Genomic_DNA"/>
</dbReference>
<dbReference type="PANTHER" id="PTHR43030">
    <property type="entry name" value="PHOSPHOENOLPYRUVATE SYNTHASE"/>
    <property type="match status" value="1"/>
</dbReference>
<comment type="pathway">
    <text evidence="3">Carbohydrate biosynthesis; gluconeogenesis.</text>
</comment>
<evidence type="ECO:0000256" key="3">
    <source>
        <dbReference type="ARBA" id="ARBA00004742"/>
    </source>
</evidence>
<evidence type="ECO:0000259" key="15">
    <source>
        <dbReference type="Pfam" id="PF01326"/>
    </source>
</evidence>
<evidence type="ECO:0000256" key="2">
    <source>
        <dbReference type="ARBA" id="ARBA00002988"/>
    </source>
</evidence>
<comment type="caution">
    <text evidence="16">The sequence shown here is derived from an EMBL/GenBank/DDBJ whole genome shotgun (WGS) entry which is preliminary data.</text>
</comment>
<dbReference type="AlphaFoldDB" id="A0A559J138"/>
<comment type="cofactor">
    <cofactor evidence="1">
        <name>Mg(2+)</name>
        <dbReference type="ChEBI" id="CHEBI:18420"/>
    </cofactor>
</comment>
<evidence type="ECO:0000313" key="17">
    <source>
        <dbReference type="Proteomes" id="UP000318102"/>
    </source>
</evidence>
<evidence type="ECO:0000256" key="12">
    <source>
        <dbReference type="ARBA" id="ARBA00022842"/>
    </source>
</evidence>
<dbReference type="GO" id="GO:0046872">
    <property type="term" value="F:metal ion binding"/>
    <property type="evidence" value="ECO:0007669"/>
    <property type="project" value="UniProtKB-KW"/>
</dbReference>
<evidence type="ECO:0000256" key="13">
    <source>
        <dbReference type="ARBA" id="ARBA00033470"/>
    </source>
</evidence>
<evidence type="ECO:0000256" key="11">
    <source>
        <dbReference type="ARBA" id="ARBA00022840"/>
    </source>
</evidence>
<dbReference type="RefSeq" id="WP_144990164.1">
    <property type="nucleotide sequence ID" value="NZ_VNJK01000001.1"/>
</dbReference>
<evidence type="ECO:0000256" key="9">
    <source>
        <dbReference type="ARBA" id="ARBA00022741"/>
    </source>
</evidence>
<evidence type="ECO:0000256" key="5">
    <source>
        <dbReference type="ARBA" id="ARBA00011996"/>
    </source>
</evidence>
<organism evidence="16 17">
    <name type="scientific">Paenibacillus agilis</name>
    <dbReference type="NCBI Taxonomy" id="3020863"/>
    <lineage>
        <taxon>Bacteria</taxon>
        <taxon>Bacillati</taxon>
        <taxon>Bacillota</taxon>
        <taxon>Bacilli</taxon>
        <taxon>Bacillales</taxon>
        <taxon>Paenibacillaceae</taxon>
        <taxon>Paenibacillus</taxon>
    </lineage>
</organism>
<dbReference type="EC" id="2.7.9.2" evidence="5"/>
<evidence type="ECO:0000256" key="14">
    <source>
        <dbReference type="ARBA" id="ARBA00047700"/>
    </source>
</evidence>
<dbReference type="InterPro" id="IPR006319">
    <property type="entry name" value="PEP_synth"/>
</dbReference>
<protein>
    <recommendedName>
        <fullName evidence="6">Phosphoenolpyruvate synthase</fullName>
        <ecNumber evidence="5">2.7.9.2</ecNumber>
    </recommendedName>
    <alternativeName>
        <fullName evidence="13">Pyruvate, water dikinase</fullName>
    </alternativeName>
</protein>
<keyword evidence="9" id="KW-0547">Nucleotide-binding</keyword>
<dbReference type="UniPathway" id="UPA00138"/>
<dbReference type="Gene3D" id="3.30.1490.20">
    <property type="entry name" value="ATP-grasp fold, A domain"/>
    <property type="match status" value="1"/>
</dbReference>
<keyword evidence="12" id="KW-0460">Magnesium</keyword>
<evidence type="ECO:0000256" key="10">
    <source>
        <dbReference type="ARBA" id="ARBA00022777"/>
    </source>
</evidence>
<reference evidence="16 17" key="1">
    <citation type="submission" date="2019-07" db="EMBL/GenBank/DDBJ databases">
        <authorList>
            <person name="Kim J."/>
        </authorList>
    </citation>
    <scope>NUCLEOTIDE SEQUENCE [LARGE SCALE GENOMIC DNA]</scope>
    <source>
        <strain evidence="16 17">N4</strain>
    </source>
</reference>
<proteinExistence type="inferred from homology"/>
<dbReference type="InterPro" id="IPR013815">
    <property type="entry name" value="ATP_grasp_subdomain_1"/>
</dbReference>
<name>A0A559J138_9BACL</name>
<dbReference type="PANTHER" id="PTHR43030:SF1">
    <property type="entry name" value="PHOSPHOENOLPYRUVATE SYNTHASE"/>
    <property type="match status" value="1"/>
</dbReference>
<accession>A0A559J138</accession>
<dbReference type="GO" id="GO:0005524">
    <property type="term" value="F:ATP binding"/>
    <property type="evidence" value="ECO:0007669"/>
    <property type="project" value="UniProtKB-KW"/>
</dbReference>
<keyword evidence="11" id="KW-0067">ATP-binding</keyword>
<dbReference type="GO" id="GO:0008986">
    <property type="term" value="F:pyruvate, water dikinase activity"/>
    <property type="evidence" value="ECO:0007669"/>
    <property type="project" value="UniProtKB-EC"/>
</dbReference>
<evidence type="ECO:0000256" key="7">
    <source>
        <dbReference type="ARBA" id="ARBA00022679"/>
    </source>
</evidence>
<keyword evidence="10" id="KW-0418">Kinase</keyword>
<sequence>MNNLTIQLADVIQEFSKEQIGGKVWRLSAALAKGMSVPNGIVIPHWVIENVAITDRRIFLKDILEMLNEINCYAVRSSSTFEDNPIASGAGIFKSILAVKGKDQIVEAVLECWNELCSPLVLRYTERLGASNLMLHIFIQEMVMPKRSGVAIIGRPEPNQCMIEGVWGLGAGVVSGEVSPDFVSAQLKDANIITLRRGNQQTVMSASSEGGIYYKSIVKENEAPVFDQKFVNELSHFLRELVSFFGSEQEVEWAEDGQGKIRLLQIRPLTSKTAFKSC</sequence>
<evidence type="ECO:0000256" key="1">
    <source>
        <dbReference type="ARBA" id="ARBA00001946"/>
    </source>
</evidence>
<keyword evidence="8" id="KW-0479">Metal-binding</keyword>
<feature type="domain" description="Pyruvate phosphate dikinase AMP/ATP-binding" evidence="15">
    <location>
        <begin position="71"/>
        <end position="273"/>
    </location>
</feature>
<dbReference type="Pfam" id="PF01326">
    <property type="entry name" value="PPDK_N"/>
    <property type="match status" value="1"/>
</dbReference>
<evidence type="ECO:0000313" key="16">
    <source>
        <dbReference type="EMBL" id="TVX93563.1"/>
    </source>
</evidence>
<dbReference type="SUPFAM" id="SSF56059">
    <property type="entry name" value="Glutathione synthetase ATP-binding domain-like"/>
    <property type="match status" value="1"/>
</dbReference>
<comment type="catalytic activity">
    <reaction evidence="14">
        <text>pyruvate + ATP + H2O = phosphoenolpyruvate + AMP + phosphate + 2 H(+)</text>
        <dbReference type="Rhea" id="RHEA:11364"/>
        <dbReference type="ChEBI" id="CHEBI:15361"/>
        <dbReference type="ChEBI" id="CHEBI:15377"/>
        <dbReference type="ChEBI" id="CHEBI:15378"/>
        <dbReference type="ChEBI" id="CHEBI:30616"/>
        <dbReference type="ChEBI" id="CHEBI:43474"/>
        <dbReference type="ChEBI" id="CHEBI:58702"/>
        <dbReference type="ChEBI" id="CHEBI:456215"/>
        <dbReference type="EC" id="2.7.9.2"/>
    </reaction>
</comment>
<dbReference type="OrthoDB" id="9765468at2"/>
<keyword evidence="17" id="KW-1185">Reference proteome</keyword>
<evidence type="ECO:0000256" key="6">
    <source>
        <dbReference type="ARBA" id="ARBA00021623"/>
    </source>
</evidence>
<dbReference type="GO" id="GO:0006094">
    <property type="term" value="P:gluconeogenesis"/>
    <property type="evidence" value="ECO:0007669"/>
    <property type="project" value="UniProtKB-UniPathway"/>
</dbReference>
<dbReference type="Gene3D" id="3.30.470.20">
    <property type="entry name" value="ATP-grasp fold, B domain"/>
    <property type="match status" value="1"/>
</dbReference>
<dbReference type="InterPro" id="IPR002192">
    <property type="entry name" value="PPDK_AMP/ATP-bd"/>
</dbReference>
<keyword evidence="7" id="KW-0808">Transferase</keyword>
<gene>
    <name evidence="16" type="ORF">FPZ44_11160</name>
</gene>
<evidence type="ECO:0000256" key="8">
    <source>
        <dbReference type="ARBA" id="ARBA00022723"/>
    </source>
</evidence>
<evidence type="ECO:0000256" key="4">
    <source>
        <dbReference type="ARBA" id="ARBA00007837"/>
    </source>
</evidence>
<dbReference type="Proteomes" id="UP000318102">
    <property type="component" value="Unassembled WGS sequence"/>
</dbReference>
<comment type="function">
    <text evidence="2">Catalyzes the phosphorylation of pyruvate to phosphoenolpyruvate.</text>
</comment>
<comment type="similarity">
    <text evidence="4">Belongs to the PEP-utilizing enzyme family.</text>
</comment>